<dbReference type="InterPro" id="IPR037138">
    <property type="entry name" value="His_deacetylse_dom_sf"/>
</dbReference>
<gene>
    <name evidence="4" type="ORF">HUG15_09525</name>
</gene>
<organism evidence="4 5">
    <name type="scientific">Salicibibacter cibarius</name>
    <dbReference type="NCBI Taxonomy" id="2743000"/>
    <lineage>
        <taxon>Bacteria</taxon>
        <taxon>Bacillati</taxon>
        <taxon>Bacillota</taxon>
        <taxon>Bacilli</taxon>
        <taxon>Bacillales</taxon>
        <taxon>Bacillaceae</taxon>
        <taxon>Salicibibacter</taxon>
    </lineage>
</organism>
<dbReference type="AlphaFoldDB" id="A0A7T7CBB0"/>
<accession>A0A7T7CBB0</accession>
<dbReference type="PANTHER" id="PTHR10625">
    <property type="entry name" value="HISTONE DEACETYLASE HDAC1-RELATED"/>
    <property type="match status" value="1"/>
</dbReference>
<dbReference type="Gene3D" id="3.40.800.20">
    <property type="entry name" value="Histone deacetylase domain"/>
    <property type="match status" value="1"/>
</dbReference>
<evidence type="ECO:0000256" key="1">
    <source>
        <dbReference type="ARBA" id="ARBA00005947"/>
    </source>
</evidence>
<dbReference type="InterPro" id="IPR000286">
    <property type="entry name" value="HDACs"/>
</dbReference>
<dbReference type="InterPro" id="IPR003084">
    <property type="entry name" value="HDAC_I/II"/>
</dbReference>
<dbReference type="InterPro" id="IPR023696">
    <property type="entry name" value="Ureohydrolase_dom_sf"/>
</dbReference>
<evidence type="ECO:0000313" key="5">
    <source>
        <dbReference type="Proteomes" id="UP000595823"/>
    </source>
</evidence>
<sequence>MQNRTGFIFDESYLWHDTGSGALSLPAGGWLEADVYAENPDTKRRIKSLIDRSGYSKELDRITPSVVTQEDLKETHSADYIEKIKEMSDTPRGGMAGEEAIVGPGSYEIACLSAGGGIAAVDKVMSGEVDNAYALTRPPGHHAEEDKGMGFCLFNNVAIAARYARKTYGLNRVMILDWDVHHGNGTEQSFYDDPNILFVSIHQELNYPPKSGQVDKTGKGEGEGYNINIPLPAGTGDEGYIHTLENVVAPLVDQFQPELILISAGQDASIFDPLGRMMVTADGYKRMAIFMKKLAEKHCQGRLIALHEGGYSAPYVPFCTLRIIEALKGKDSKVEEEPFQYIVKEMPTELNTHQQSAVSNVIEEHSGRWSFHNTMQ</sequence>
<dbReference type="KEGG" id="scia:HUG15_09525"/>
<keyword evidence="5" id="KW-1185">Reference proteome</keyword>
<evidence type="ECO:0000259" key="3">
    <source>
        <dbReference type="Pfam" id="PF00850"/>
    </source>
</evidence>
<dbReference type="Proteomes" id="UP000595823">
    <property type="component" value="Chromosome"/>
</dbReference>
<evidence type="ECO:0000256" key="2">
    <source>
        <dbReference type="ARBA" id="ARBA00022801"/>
    </source>
</evidence>
<protein>
    <submittedName>
        <fullName evidence="4">Class II histone deacetylase</fullName>
    </submittedName>
</protein>
<dbReference type="PRINTS" id="PR01270">
    <property type="entry name" value="HDASUPER"/>
</dbReference>
<dbReference type="InterPro" id="IPR023801">
    <property type="entry name" value="His_deacetylse_dom"/>
</dbReference>
<dbReference type="PRINTS" id="PR01271">
    <property type="entry name" value="HISDACETLASE"/>
</dbReference>
<dbReference type="PANTHER" id="PTHR10625:SF31">
    <property type="entry name" value="HISTONE DEACETYLASE DOMAIN-CONTAINING PROTEIN"/>
    <property type="match status" value="1"/>
</dbReference>
<dbReference type="CDD" id="cd09996">
    <property type="entry name" value="HDAC_classII_1"/>
    <property type="match status" value="1"/>
</dbReference>
<evidence type="ECO:0000313" key="4">
    <source>
        <dbReference type="EMBL" id="QQK75779.1"/>
    </source>
</evidence>
<name>A0A7T7CBB0_9BACI</name>
<dbReference type="Pfam" id="PF00850">
    <property type="entry name" value="Hist_deacetyl"/>
    <property type="match status" value="1"/>
</dbReference>
<reference evidence="4 5" key="1">
    <citation type="submission" date="2020-06" db="EMBL/GenBank/DDBJ databases">
        <title>Genomic analysis of Salicibibacter sp. NKC5-3.</title>
        <authorList>
            <person name="Oh Y.J."/>
        </authorList>
    </citation>
    <scope>NUCLEOTIDE SEQUENCE [LARGE SCALE GENOMIC DNA]</scope>
    <source>
        <strain evidence="4 5">NKC5-3</strain>
    </source>
</reference>
<dbReference type="EMBL" id="CP054705">
    <property type="protein sequence ID" value="QQK75779.1"/>
    <property type="molecule type" value="Genomic_DNA"/>
</dbReference>
<dbReference type="GO" id="GO:0016787">
    <property type="term" value="F:hydrolase activity"/>
    <property type="evidence" value="ECO:0007669"/>
    <property type="project" value="UniProtKB-KW"/>
</dbReference>
<dbReference type="RefSeq" id="WP_200128413.1">
    <property type="nucleotide sequence ID" value="NZ_CP054705.1"/>
</dbReference>
<dbReference type="GO" id="GO:0040029">
    <property type="term" value="P:epigenetic regulation of gene expression"/>
    <property type="evidence" value="ECO:0007669"/>
    <property type="project" value="TreeGrafter"/>
</dbReference>
<feature type="domain" description="Histone deacetylase" evidence="3">
    <location>
        <begin position="38"/>
        <end position="326"/>
    </location>
</feature>
<keyword evidence="2" id="KW-0378">Hydrolase</keyword>
<proteinExistence type="inferred from homology"/>
<comment type="similarity">
    <text evidence="1">Belongs to the histone deacetylase family.</text>
</comment>
<dbReference type="GO" id="GO:0005737">
    <property type="term" value="C:cytoplasm"/>
    <property type="evidence" value="ECO:0007669"/>
    <property type="project" value="TreeGrafter"/>
</dbReference>
<dbReference type="SUPFAM" id="SSF52768">
    <property type="entry name" value="Arginase/deacetylase"/>
    <property type="match status" value="1"/>
</dbReference>
<dbReference type="GO" id="GO:0004407">
    <property type="term" value="F:histone deacetylase activity"/>
    <property type="evidence" value="ECO:0007669"/>
    <property type="project" value="InterPro"/>
</dbReference>